<feature type="region of interest" description="Disordered" evidence="5">
    <location>
        <begin position="123"/>
        <end position="149"/>
    </location>
</feature>
<feature type="compositionally biased region" description="Polar residues" evidence="5">
    <location>
        <begin position="391"/>
        <end position="408"/>
    </location>
</feature>
<feature type="compositionally biased region" description="Basic and acidic residues" evidence="5">
    <location>
        <begin position="301"/>
        <end position="316"/>
    </location>
</feature>
<keyword evidence="2" id="KW-0963">Cytoplasm</keyword>
<feature type="region of interest" description="Disordered" evidence="5">
    <location>
        <begin position="384"/>
        <end position="410"/>
    </location>
</feature>
<evidence type="ECO:0000256" key="1">
    <source>
        <dbReference type="ARBA" id="ARBA00004496"/>
    </source>
</evidence>
<accession>A0A9N8D9C8</accession>
<dbReference type="InterPro" id="IPR016024">
    <property type="entry name" value="ARM-type_fold"/>
</dbReference>
<protein>
    <submittedName>
        <fullName evidence="8">Associated protein ECM29 homolog</fullName>
    </submittedName>
</protein>
<dbReference type="SUPFAM" id="SSF48371">
    <property type="entry name" value="ARM repeat"/>
    <property type="match status" value="2"/>
</dbReference>
<dbReference type="GO" id="GO:0060090">
    <property type="term" value="F:molecular adaptor activity"/>
    <property type="evidence" value="ECO:0007669"/>
    <property type="project" value="InterPro"/>
</dbReference>
<dbReference type="PANTHER" id="PTHR23346">
    <property type="entry name" value="TRANSLATIONAL ACTIVATOR GCN1-RELATED"/>
    <property type="match status" value="1"/>
</dbReference>
<proteinExistence type="predicted"/>
<dbReference type="Pfam" id="PF24492">
    <property type="entry name" value="HEAT_ECM29"/>
    <property type="match status" value="1"/>
</dbReference>
<feature type="region of interest" description="Disordered" evidence="5">
    <location>
        <begin position="1"/>
        <end position="24"/>
    </location>
</feature>
<sequence length="2449" mass="263092">MTSAAAEPPSLAERQKTAASELSSLGRVSHKLALVDSSERLQQVLEKLLPRLLKRIGDNHQQQLKLARDSADNQLRSTHDKIHAKLVEMLGHTMKRVRDDKACKLPCKDILQLLLEEETATGTSSITMSTNDQAGRIQEQATTPTVADTQSIPKAKTNVDPFTLNLALAFLTLGLPRSSTHNEVEALLPSLLALVGHYSGLAAIRTPAKKMQSNQVGHLLLRSIEWMVEDENKLSKSPLLGMNKSRKTQNEPAKDTSMTLARKVCEQDQRVAGAVFDLLLDGILYQTVAGNVPPNGLSQAGHERLKSGSSTSERDWAAEKAPSMKLMEFKLALLDFIAPSRRWAIFAASSTNTTSVSRTVALLVAATGDPNPEVAQRATTYLKMHHDSKRGSSSTEENESDPSTSSATAVGDPLRLTCGLLALALGQTNAESAMASASAGNSRNNAWLGMTPEESSSTDSSQLILSLKRRAVVESTAATIMKYVGEKILEENPHLFRQAVEVQQMATLSILVAQRTLSNLRTSSGLSALQARPFVAAAGLLNVLCVRLATFYDSVLSTDEVNEKSNTEEKLKSATLTLMARALATACFVLAPASTPVSRTSNSGVVSNDGSITIRDACYGVVCSLSRSQFVLARENYIFTRGDPNISDTSGNVSIDTASLLFGCATNEADRLRPRAVAALDALLGAYCRVFLVKDKPEERAAIVSEAPSNPWATVSDVKQSTSAGNHQSDNKERDNLSVVKSLLPLLWSASASQTAKASRVAASRWASDLIKMIDVTSACHLLVFLAGDSDVTASTIAREGLGLPSKLSIASSDDDDLLHDDASSKDDNEWLPGFGDYISIVFPATRDEKSSSAYWRPQYWDMSFSGKAAAIRFGLVCLFSDMYHGDEKSLKVFVATLADTLVLFGTKADGTSVGSKARGREAVVLLEELTRGLLATLTTSQYARNLLVTSSSADQGEVSLSLKDIEFLALTVNSSRARRHLANCCLRLYADTDLWQSTEAKDGDCTPGVETWLQRTQLLSTLQTCASKLKGIENHSGAGAVHGASFLGAQCICAFRSSANPTTQASPSEEECWKNASAIVAALGQGVLHSDDIVANSCADALAAAFAYDSLDAPILDQRMYEASASAIGNLASGLKKFSSIDHVDAPRVAKIVKAAGICLAASTSGAGVVSNSKNGSLDLGPARLTCVEALFSLLGSPAFRADEEIALAVGEALGNYADAIHSGAVWSSPDREWPKDTDYDENFARELPPHGQVLYTLLRKIYPSNSPQKRTACAPAMLGIVARACRGVNKNESYAQRSLVLEIKRQLGEIQLVFIRLLSDPKSKHLSRESCCLGLAACRGLTKSVNVEGVRDMGTEELNSRLLRAFGQTSNYGGSAYQETAQQAAQRRAAESGESGQVNTGMEQFGEGSEVGGASGLGEAALNSYKEMAAAAISLGRTDVLYALLILSISHPAWFTGSNKYKYNASSLLGEDSIVGSRTNSSELRKALRPHLGKLLPRILRATHDPQKQTRDQMSSLWVGLTGGGSESRAAITEHLLPTVDTLIEDATNKLWRARAGACGALAEILVGRSWDDLGSGKAVINDDDIHASTSRLTAGIRILRLFRVAMRALDDVRGNVREAGETLARTMRGLSIRLCTRTLKEAPDGTRLGKQAIESHERNASAASATVLRWLIKHGLNQKCAEATGICLSCLVEIIDVVQPKILQPLIPDLLLSLLLSMSSLEPSALNYLQVRSGSHDANSALSYENLERVRLRLAQSGPLAAAVTKLLGMLPSVSIETQKQVVPQLDAALRQSVGFASRAATADAVASLTQSCPNAFNFSGAGNMNPSVRLLRALYFASERERGQGARDKMIHSLGNLAALCPGSSVRVLAKKLCDKYSTATGNNDDPASRRASASALRSIAVRASNQLSDGGPGNIWARRVLPVAFLGMKDDDDKVAGLWREVWDEGSIQIDLSYASSQAGGDDGFGGTEEKLLPYLVEECCNALNGYAWLRRVAGASALVDLCNSGVLSPCPRSTSPTSNSDSYSLKRSQRRAEATNRALSTGLNLLSKSRLWTGKNEVINSVVSIAGKWNSAILDKDSTEESLFGWTGPGQCPFQPISVTLSGFGEDLFVGDGWFRLKNTVEVTVENNVEQETTDAMEVDADCSAEGQKLDFEDADKLLDSEDEGRNGNAEAATLKESRVPTFAGICLFLLDQAMPGEVSKTIADSEEFLPYRVAAFKGLRDMLASLVESETCSRGTELKKELYRSLSPNLISMCSIPHGKDSNADCSKKADEPPVLVARAIDCLGVCFWQSMGTQAEVQECPSANVLKLTTMLLAAGGEKQAAWTVREASRLCLSSLASKCHAQALRDHRVPSAIVESADQGRKDRKFWKVRLSSVKLLHSLVARAGSKAIDGKDQERQLLLESILPEKERILSISRNMLSDSEPKVTAQSASLLSLMSWWP</sequence>
<evidence type="ECO:0000256" key="2">
    <source>
        <dbReference type="ARBA" id="ARBA00022490"/>
    </source>
</evidence>
<dbReference type="OrthoDB" id="16066at2759"/>
<dbReference type="InterPro" id="IPR011989">
    <property type="entry name" value="ARM-like"/>
</dbReference>
<keyword evidence="3" id="KW-0677">Repeat</keyword>
<name>A0A9N8D9C8_9STRA</name>
<dbReference type="Pfam" id="PF13001">
    <property type="entry name" value="ECM29_N"/>
    <property type="match status" value="1"/>
</dbReference>
<evidence type="ECO:0000259" key="6">
    <source>
        <dbReference type="Pfam" id="PF13001"/>
    </source>
</evidence>
<dbReference type="GO" id="GO:0036503">
    <property type="term" value="P:ERAD pathway"/>
    <property type="evidence" value="ECO:0007669"/>
    <property type="project" value="TreeGrafter"/>
</dbReference>
<feature type="region of interest" description="Disordered" evidence="5">
    <location>
        <begin position="295"/>
        <end position="316"/>
    </location>
</feature>
<dbReference type="GO" id="GO:0005634">
    <property type="term" value="C:nucleus"/>
    <property type="evidence" value="ECO:0007669"/>
    <property type="project" value="TreeGrafter"/>
</dbReference>
<dbReference type="GO" id="GO:0043248">
    <property type="term" value="P:proteasome assembly"/>
    <property type="evidence" value="ECO:0007669"/>
    <property type="project" value="InterPro"/>
</dbReference>
<comment type="caution">
    <text evidence="8">The sequence shown here is derived from an EMBL/GenBank/DDBJ whole genome shotgun (WGS) entry which is preliminary data.</text>
</comment>
<feature type="domain" description="Proteasome component Ecm29 N-terminal" evidence="6">
    <location>
        <begin position="74"/>
        <end position="383"/>
    </location>
</feature>
<dbReference type="Gene3D" id="1.25.10.10">
    <property type="entry name" value="Leucine-rich Repeat Variant"/>
    <property type="match status" value="2"/>
</dbReference>
<feature type="compositionally biased region" description="Polar residues" evidence="5">
    <location>
        <begin position="714"/>
        <end position="728"/>
    </location>
</feature>
<dbReference type="GO" id="GO:0005737">
    <property type="term" value="C:cytoplasm"/>
    <property type="evidence" value="ECO:0007669"/>
    <property type="project" value="UniProtKB-SubCell"/>
</dbReference>
<feature type="region of interest" description="Disordered" evidence="5">
    <location>
        <begin position="714"/>
        <end position="734"/>
    </location>
</feature>
<feature type="domain" description="Proteasome adapter and scaffold protein ECM29 HEAT-repeat" evidence="7">
    <location>
        <begin position="1706"/>
        <end position="1881"/>
    </location>
</feature>
<dbReference type="PANTHER" id="PTHR23346:SF19">
    <property type="entry name" value="PROTEASOME ADAPTER AND SCAFFOLD PROTEIN ECM29"/>
    <property type="match status" value="1"/>
</dbReference>
<dbReference type="GO" id="GO:0000502">
    <property type="term" value="C:proteasome complex"/>
    <property type="evidence" value="ECO:0007669"/>
    <property type="project" value="UniProtKB-KW"/>
</dbReference>
<evidence type="ECO:0000256" key="4">
    <source>
        <dbReference type="ARBA" id="ARBA00022942"/>
    </source>
</evidence>
<keyword evidence="4" id="KW-0647">Proteasome</keyword>
<organism evidence="8 9">
    <name type="scientific">Seminavis robusta</name>
    <dbReference type="NCBI Taxonomy" id="568900"/>
    <lineage>
        <taxon>Eukaryota</taxon>
        <taxon>Sar</taxon>
        <taxon>Stramenopiles</taxon>
        <taxon>Ochrophyta</taxon>
        <taxon>Bacillariophyta</taxon>
        <taxon>Bacillariophyceae</taxon>
        <taxon>Bacillariophycidae</taxon>
        <taxon>Naviculales</taxon>
        <taxon>Naviculaceae</taxon>
        <taxon>Seminavis</taxon>
    </lineage>
</organism>
<evidence type="ECO:0000313" key="8">
    <source>
        <dbReference type="EMBL" id="CAB9497586.1"/>
    </source>
</evidence>
<evidence type="ECO:0000256" key="3">
    <source>
        <dbReference type="ARBA" id="ARBA00022737"/>
    </source>
</evidence>
<dbReference type="InterPro" id="IPR055443">
    <property type="entry name" value="HEAT_ECM29"/>
</dbReference>
<feature type="region of interest" description="Disordered" evidence="5">
    <location>
        <begin position="1385"/>
        <end position="1412"/>
    </location>
</feature>
<dbReference type="Proteomes" id="UP001153069">
    <property type="component" value="Unassembled WGS sequence"/>
</dbReference>
<gene>
    <name evidence="8" type="ORF">SEMRO_22_G015300.1</name>
</gene>
<reference evidence="8" key="1">
    <citation type="submission" date="2020-06" db="EMBL/GenBank/DDBJ databases">
        <authorList>
            <consortium name="Plant Systems Biology data submission"/>
        </authorList>
    </citation>
    <scope>NUCLEOTIDE SEQUENCE</scope>
    <source>
        <strain evidence="8">D6</strain>
    </source>
</reference>
<dbReference type="InterPro" id="IPR024372">
    <property type="entry name" value="Ecm29_N"/>
</dbReference>
<comment type="subcellular location">
    <subcellularLocation>
        <location evidence="1">Cytoplasm</location>
    </subcellularLocation>
</comment>
<evidence type="ECO:0000256" key="5">
    <source>
        <dbReference type="SAM" id="MobiDB-lite"/>
    </source>
</evidence>
<dbReference type="EMBL" id="CAICTM010000022">
    <property type="protein sequence ID" value="CAB9497586.1"/>
    <property type="molecule type" value="Genomic_DNA"/>
</dbReference>
<evidence type="ECO:0000259" key="7">
    <source>
        <dbReference type="Pfam" id="PF24492"/>
    </source>
</evidence>
<keyword evidence="9" id="KW-1185">Reference proteome</keyword>
<evidence type="ECO:0000313" key="9">
    <source>
        <dbReference type="Proteomes" id="UP001153069"/>
    </source>
</evidence>